<evidence type="ECO:0000313" key="1">
    <source>
        <dbReference type="EMBL" id="GET05413.1"/>
    </source>
</evidence>
<gene>
    <name evidence="1" type="ORF">SY212_04430</name>
</gene>
<dbReference type="RefSeq" id="WP_172584253.1">
    <property type="nucleotide sequence ID" value="NZ_BLAM01000054.1"/>
</dbReference>
<dbReference type="AlphaFoldDB" id="A0A6F9XJH1"/>
<dbReference type="Proteomes" id="UP000494265">
    <property type="component" value="Unassembled WGS sequence"/>
</dbReference>
<comment type="caution">
    <text evidence="1">The sequence shown here is derived from an EMBL/GenBank/DDBJ whole genome shotgun (WGS) entry which is preliminary data.</text>
</comment>
<protein>
    <submittedName>
        <fullName evidence="1">Phage-associated protein</fullName>
    </submittedName>
</protein>
<proteinExistence type="predicted"/>
<accession>A0A6F9XJH1</accession>
<name>A0A6F9XJH1_9LACO</name>
<sequence>MAQVFLDRLSKAAHVESVVVQDSAIKNGQFLKLGVLDTDGERRVATKATGDADAEVFLADAPVDYGYVNVDGTTFDLDKYELAAGKTGRAIHVAKGEIISVSEDLVTGSVSVGDELSVNDNGLGFKKATGKGVALLIGKEAQHFGKEAYVVAFK</sequence>
<dbReference type="EMBL" id="BLAM01000054">
    <property type="protein sequence ID" value="GET05413.1"/>
    <property type="molecule type" value="Genomic_DNA"/>
</dbReference>
<organism evidence="1">
    <name type="scientific">Ligilactobacillus agilis</name>
    <dbReference type="NCBI Taxonomy" id="1601"/>
    <lineage>
        <taxon>Bacteria</taxon>
        <taxon>Bacillati</taxon>
        <taxon>Bacillota</taxon>
        <taxon>Bacilli</taxon>
        <taxon>Lactobacillales</taxon>
        <taxon>Lactobacillaceae</taxon>
        <taxon>Ligilactobacillus</taxon>
    </lineage>
</organism>
<reference evidence="1" key="1">
    <citation type="submission" date="2019-10" db="EMBL/GenBank/DDBJ databases">
        <title>Lactobacillus agilis SY212 Whole Genome Sequencing Project.</title>
        <authorList>
            <person name="Suzuki S."/>
            <person name="Endo A."/>
            <person name="Maeno S."/>
            <person name="Shiwa Y."/>
            <person name="Matsutani M."/>
            <person name="Kajikawa A."/>
        </authorList>
    </citation>
    <scope>NUCLEOTIDE SEQUENCE</scope>
    <source>
        <strain evidence="1">SY212</strain>
    </source>
</reference>